<dbReference type="PANTHER" id="PTHR22939:SF130">
    <property type="entry name" value="PERIPLASMIC SERINE ENDOPROTEASE DEGP-LIKE-RELATED"/>
    <property type="match status" value="1"/>
</dbReference>
<dbReference type="InterPro" id="IPR001478">
    <property type="entry name" value="PDZ"/>
</dbReference>
<keyword evidence="9" id="KW-0720">Serine protease</keyword>
<keyword evidence="10" id="KW-0346">Stress response</keyword>
<dbReference type="InterPro" id="IPR036034">
    <property type="entry name" value="PDZ_sf"/>
</dbReference>
<proteinExistence type="inferred from homology"/>
<comment type="subcellular location">
    <subcellularLocation>
        <location evidence="2">Periplasm</location>
    </subcellularLocation>
</comment>
<comment type="catalytic activity">
    <reaction evidence="1">
        <text>Acts on substrates that are at least partially unfolded. The cleavage site P1 residue is normally between a pair of hydrophobic residues, such as Val-|-Val.</text>
        <dbReference type="EC" id="3.4.21.107"/>
    </reaction>
</comment>
<dbReference type="SUPFAM" id="SSF50156">
    <property type="entry name" value="PDZ domain-like"/>
    <property type="match status" value="1"/>
</dbReference>
<accession>A0ABU8J684</accession>
<evidence type="ECO:0000313" key="13">
    <source>
        <dbReference type="EMBL" id="MEI6003497.1"/>
    </source>
</evidence>
<evidence type="ECO:0000256" key="8">
    <source>
        <dbReference type="ARBA" id="ARBA00022801"/>
    </source>
</evidence>
<evidence type="ECO:0000256" key="7">
    <source>
        <dbReference type="ARBA" id="ARBA00022764"/>
    </source>
</evidence>
<dbReference type="InterPro" id="IPR009003">
    <property type="entry name" value="Peptidase_S1_PA"/>
</dbReference>
<dbReference type="Pfam" id="PF13180">
    <property type="entry name" value="PDZ_2"/>
    <property type="match status" value="1"/>
</dbReference>
<dbReference type="PANTHER" id="PTHR22939">
    <property type="entry name" value="SERINE PROTEASE FAMILY S1C HTRA-RELATED"/>
    <property type="match status" value="1"/>
</dbReference>
<feature type="non-terminal residue" evidence="13">
    <location>
        <position position="403"/>
    </location>
</feature>
<dbReference type="Gene3D" id="2.40.10.120">
    <property type="match status" value="1"/>
</dbReference>
<evidence type="ECO:0000256" key="3">
    <source>
        <dbReference type="ARBA" id="ARBA00010541"/>
    </source>
</evidence>
<keyword evidence="8" id="KW-0378">Hydrolase</keyword>
<evidence type="ECO:0000256" key="9">
    <source>
        <dbReference type="ARBA" id="ARBA00022825"/>
    </source>
</evidence>
<dbReference type="Gene3D" id="2.30.42.10">
    <property type="match status" value="1"/>
</dbReference>
<dbReference type="Proteomes" id="UP001386437">
    <property type="component" value="Unassembled WGS sequence"/>
</dbReference>
<dbReference type="InterPro" id="IPR001940">
    <property type="entry name" value="Peptidase_S1C"/>
</dbReference>
<keyword evidence="6" id="KW-0645">Protease</keyword>
<protein>
    <recommendedName>
        <fullName evidence="5">Probable periplasmic serine endoprotease DegP-like</fullName>
        <ecNumber evidence="4">3.4.21.107</ecNumber>
    </recommendedName>
    <alternativeName>
        <fullName evidence="11">Protease Do</fullName>
    </alternativeName>
</protein>
<evidence type="ECO:0000259" key="12">
    <source>
        <dbReference type="PROSITE" id="PS50106"/>
    </source>
</evidence>
<dbReference type="PROSITE" id="PS50106">
    <property type="entry name" value="PDZ"/>
    <property type="match status" value="1"/>
</dbReference>
<comment type="caution">
    <text evidence="13">The sequence shown here is derived from an EMBL/GenBank/DDBJ whole genome shotgun (WGS) entry which is preliminary data.</text>
</comment>
<comment type="similarity">
    <text evidence="3">Belongs to the peptidase S1C family.</text>
</comment>
<feature type="domain" description="PDZ" evidence="12">
    <location>
        <begin position="289"/>
        <end position="377"/>
    </location>
</feature>
<sequence length="403" mass="41382">MTVAVACLTGFPGADAIAASTSPAASATAGSAVAPAAAPAKYGRVAPDGASSTTDFPAIVKRYGPAVVNIRATPLRKAPAQGPVPEAVDNQDPIFAFFKQAVPQTQDGQSGEPRAISGAGSGVIVSPNGLILTTANVVGQSDEVTVRLTDRREFKGKVVAVDAQSDLAAIQIDATKLPTVKLGDSTRVRVGEQVLTIGSPDSYQNTVTVGFVSATSRTLADGTTFPFFQTDVSLNPDNTGGPVFNRAGEVVGISVQVYGDADRFQSLTFAIPINLARKVRAQLQDPQGLVENAPGNLGIQVQDVDQNLASAFGLPRAAGALVISVVPGSPAAASRLRPGDVVVQFGGHPIGDASDVVEQDAALHSGMRIPLKLIRNRKQVTVMVNLGTSTQGDDANADAGRVE</sequence>
<name>A0ABU8J684_9BURK</name>
<dbReference type="SUPFAM" id="SSF50494">
    <property type="entry name" value="Trypsin-like serine proteases"/>
    <property type="match status" value="1"/>
</dbReference>
<dbReference type="SMART" id="SM00228">
    <property type="entry name" value="PDZ"/>
    <property type="match status" value="1"/>
</dbReference>
<reference evidence="13 14" key="1">
    <citation type="journal article" date="2022" name="Arch. Microbiol.">
        <title>Paraburkholderia bengalensis sp. nov. isolated from roots of Oryza sativa, IR64.</title>
        <authorList>
            <person name="Nag P."/>
            <person name="Mondal N."/>
            <person name="Sarkar J."/>
            <person name="Das S."/>
        </authorList>
    </citation>
    <scope>NUCLEOTIDE SEQUENCE [LARGE SCALE GENOMIC DNA]</scope>
    <source>
        <strain evidence="13 14">IR64_4_BI</strain>
    </source>
</reference>
<organism evidence="13 14">
    <name type="scientific">Paraburkholderia bengalensis</name>
    <dbReference type="NCBI Taxonomy" id="2747562"/>
    <lineage>
        <taxon>Bacteria</taxon>
        <taxon>Pseudomonadati</taxon>
        <taxon>Pseudomonadota</taxon>
        <taxon>Betaproteobacteria</taxon>
        <taxon>Burkholderiales</taxon>
        <taxon>Burkholderiaceae</taxon>
        <taxon>Paraburkholderia</taxon>
    </lineage>
</organism>
<evidence type="ECO:0000313" key="14">
    <source>
        <dbReference type="Proteomes" id="UP001386437"/>
    </source>
</evidence>
<gene>
    <name evidence="13" type="ORF">H3V53_42490</name>
</gene>
<evidence type="ECO:0000256" key="11">
    <source>
        <dbReference type="ARBA" id="ARBA00032850"/>
    </source>
</evidence>
<evidence type="ECO:0000256" key="4">
    <source>
        <dbReference type="ARBA" id="ARBA00013035"/>
    </source>
</evidence>
<keyword evidence="14" id="KW-1185">Reference proteome</keyword>
<dbReference type="EMBL" id="JACFYJ010000249">
    <property type="protein sequence ID" value="MEI6003497.1"/>
    <property type="molecule type" value="Genomic_DNA"/>
</dbReference>
<dbReference type="Pfam" id="PF13365">
    <property type="entry name" value="Trypsin_2"/>
    <property type="match status" value="1"/>
</dbReference>
<evidence type="ECO:0000256" key="1">
    <source>
        <dbReference type="ARBA" id="ARBA00001772"/>
    </source>
</evidence>
<evidence type="ECO:0000256" key="6">
    <source>
        <dbReference type="ARBA" id="ARBA00022670"/>
    </source>
</evidence>
<dbReference type="EC" id="3.4.21.107" evidence="4"/>
<evidence type="ECO:0000256" key="2">
    <source>
        <dbReference type="ARBA" id="ARBA00004418"/>
    </source>
</evidence>
<evidence type="ECO:0000256" key="5">
    <source>
        <dbReference type="ARBA" id="ARBA00013958"/>
    </source>
</evidence>
<keyword evidence="7" id="KW-0574">Periplasm</keyword>
<evidence type="ECO:0000256" key="10">
    <source>
        <dbReference type="ARBA" id="ARBA00023016"/>
    </source>
</evidence>
<dbReference type="PRINTS" id="PR00834">
    <property type="entry name" value="PROTEASES2C"/>
</dbReference>